<organism evidence="3 4">
    <name type="scientific">Vibrio quintilis</name>
    <dbReference type="NCBI Taxonomy" id="1117707"/>
    <lineage>
        <taxon>Bacteria</taxon>
        <taxon>Pseudomonadati</taxon>
        <taxon>Pseudomonadota</taxon>
        <taxon>Gammaproteobacteria</taxon>
        <taxon>Vibrionales</taxon>
        <taxon>Vibrionaceae</taxon>
        <taxon>Vibrio</taxon>
    </lineage>
</organism>
<dbReference type="GO" id="GO:0016798">
    <property type="term" value="F:hydrolase activity, acting on glycosyl bonds"/>
    <property type="evidence" value="ECO:0007669"/>
    <property type="project" value="UniProtKB-KW"/>
</dbReference>
<dbReference type="EMBL" id="FRFG01000016">
    <property type="protein sequence ID" value="SHO55673.1"/>
    <property type="molecule type" value="Genomic_DNA"/>
</dbReference>
<dbReference type="GO" id="GO:0044781">
    <property type="term" value="P:bacterial-type flagellum organization"/>
    <property type="evidence" value="ECO:0007669"/>
    <property type="project" value="UniProtKB-KW"/>
</dbReference>
<name>A0A1M7YSS8_9VIBR</name>
<keyword evidence="1" id="KW-1005">Bacterial flagellum biogenesis</keyword>
<dbReference type="RefSeq" id="WP_073580908.1">
    <property type="nucleotide sequence ID" value="NZ_AP024897.1"/>
</dbReference>
<dbReference type="AlphaFoldDB" id="A0A1M7YSS8"/>
<keyword evidence="3" id="KW-0378">Hydrolase</keyword>
<gene>
    <name evidence="3" type="primary">flgJ_1</name>
    <name evidence="3" type="ORF">VQ7734_01419</name>
</gene>
<dbReference type="EC" id="3.2.1.-" evidence="3"/>
<sequence>MKLDGVNDQTQLNSILYHDNSALANIKHAKNQQESLKAVAGQFEAMFLQLVLRQMRSSSDVLADKDSPFSGEHEGVFRDMYDGQLAIELAKKQKAGIADMLVEQLSPDVPDPAVNKVTRISSANDDIAPLVEARSQSEATKNILNSTPVNPGAEAVASVNQEKIREVNATSAFAQPLIRKTES</sequence>
<keyword evidence="4" id="KW-1185">Reference proteome</keyword>
<evidence type="ECO:0000256" key="1">
    <source>
        <dbReference type="ARBA" id="ARBA00022795"/>
    </source>
</evidence>
<protein>
    <submittedName>
        <fullName evidence="3">Peptidoglycan hydrolase FlgJ</fullName>
        <ecNumber evidence="3">3.2.1.-</ecNumber>
    </submittedName>
</protein>
<dbReference type="Proteomes" id="UP000184600">
    <property type="component" value="Unassembled WGS sequence"/>
</dbReference>
<dbReference type="Pfam" id="PF10135">
    <property type="entry name" value="Rod-binding"/>
    <property type="match status" value="1"/>
</dbReference>
<accession>A0A1M7YSS8</accession>
<evidence type="ECO:0000259" key="2">
    <source>
        <dbReference type="Pfam" id="PF10135"/>
    </source>
</evidence>
<reference evidence="4" key="1">
    <citation type="submission" date="2016-12" db="EMBL/GenBank/DDBJ databases">
        <authorList>
            <person name="Rodrigo-Torres L."/>
            <person name="Arahal R.D."/>
            <person name="Lucena T."/>
        </authorList>
    </citation>
    <scope>NUCLEOTIDE SEQUENCE [LARGE SCALE GENOMIC DNA]</scope>
</reference>
<dbReference type="InterPro" id="IPR019301">
    <property type="entry name" value="Flagellar_prot_FlgJ_N"/>
</dbReference>
<evidence type="ECO:0000313" key="3">
    <source>
        <dbReference type="EMBL" id="SHO55673.1"/>
    </source>
</evidence>
<feature type="domain" description="Flagellar protein FlgJ N-terminal" evidence="2">
    <location>
        <begin position="54"/>
        <end position="104"/>
    </location>
</feature>
<dbReference type="STRING" id="1117707.VQ7734_01419"/>
<proteinExistence type="predicted"/>
<keyword evidence="3" id="KW-0326">Glycosidase</keyword>
<evidence type="ECO:0000313" key="4">
    <source>
        <dbReference type="Proteomes" id="UP000184600"/>
    </source>
</evidence>
<dbReference type="OrthoDB" id="5767686at2"/>